<protein>
    <submittedName>
        <fullName evidence="1">Uncharacterized protein</fullName>
    </submittedName>
</protein>
<comment type="caution">
    <text evidence="1">The sequence shown here is derived from an EMBL/GenBank/DDBJ whole genome shotgun (WGS) entry which is preliminary data.</text>
</comment>
<dbReference type="Proteomes" id="UP000016491">
    <property type="component" value="Unassembled WGS sequence"/>
</dbReference>
<dbReference type="EMBL" id="AWSU01000010">
    <property type="protein sequence ID" value="ERI80680.1"/>
    <property type="molecule type" value="Genomic_DNA"/>
</dbReference>
<proteinExistence type="predicted"/>
<name>A0ABC9U435_CLOSY</name>
<organism evidence="1 2">
    <name type="scientific">[Clostridium] symbiosum ATCC 14940</name>
    <dbReference type="NCBI Taxonomy" id="411472"/>
    <lineage>
        <taxon>Bacteria</taxon>
        <taxon>Bacillati</taxon>
        <taxon>Bacillota</taxon>
        <taxon>Clostridia</taxon>
        <taxon>Lachnospirales</taxon>
        <taxon>Lachnospiraceae</taxon>
        <taxon>Otoolea</taxon>
    </lineage>
</organism>
<reference evidence="1 2" key="1">
    <citation type="submission" date="2013-07" db="EMBL/GenBank/DDBJ databases">
        <authorList>
            <person name="Weinstock G."/>
            <person name="Sodergren E."/>
            <person name="Wylie T."/>
            <person name="Fulton L."/>
            <person name="Fulton R."/>
            <person name="Fronick C."/>
            <person name="O'Laughlin M."/>
            <person name="Godfrey J."/>
            <person name="Miner T."/>
            <person name="Herter B."/>
            <person name="Appelbaum E."/>
            <person name="Cordes M."/>
            <person name="Lek S."/>
            <person name="Wollam A."/>
            <person name="Pepin K.H."/>
            <person name="Palsikar V.B."/>
            <person name="Mitreva M."/>
            <person name="Wilson R.K."/>
        </authorList>
    </citation>
    <scope>NUCLEOTIDE SEQUENCE [LARGE SCALE GENOMIC DNA]</scope>
    <source>
        <strain evidence="1 2">ATCC 14940</strain>
    </source>
</reference>
<sequence>MGGAPFSLSFHLHCIMTAAEWCKEHIWMLYQMKAGRYCSPQ</sequence>
<evidence type="ECO:0000313" key="1">
    <source>
        <dbReference type="EMBL" id="ERI80680.1"/>
    </source>
</evidence>
<evidence type="ECO:0000313" key="2">
    <source>
        <dbReference type="Proteomes" id="UP000016491"/>
    </source>
</evidence>
<dbReference type="AlphaFoldDB" id="A0ABC9U435"/>
<gene>
    <name evidence="1" type="ORF">CLOSYM_00124</name>
</gene>
<accession>A0ABC9U435</accession>